<sequence length="300" mass="30500">MAPMLDVSDEVRAEIGDEETDRLLTGESLPGTYDCTSCRTPGDSGQERTSTVLFVGDETAVLAFAHAACIPSQVVPVSEAQLQGAVASISGAPAGPAGPAAGLSAGVPPQTESYGVPAGGGSAGGPAAVRPTDPAVPDLDLAPRQAVLGITCGLIIVEEQLRPALVVEPTGPVARVGSTGDGDDFLPLLIEQGFVPQLDLEAPPSPLPGWSVLLAMGKLHAVLQPGANGGPAAAWWQAHQPLQVSDGWRAAVQRGNEVYVYAGPAGSIGRQPREDLMRDALARACSRGQLVAATMPLSGT</sequence>
<dbReference type="KEGG" id="arev:RVR_1805"/>
<keyword evidence="3" id="KW-1185">Reference proteome</keyword>
<name>A0A7U3VMC5_9ACTN</name>
<feature type="region of interest" description="Disordered" evidence="1">
    <location>
        <begin position="15"/>
        <end position="47"/>
    </location>
</feature>
<dbReference type="AlphaFoldDB" id="A0A7U3VMC5"/>
<accession>A0A7U3VMC5</accession>
<evidence type="ECO:0000256" key="1">
    <source>
        <dbReference type="SAM" id="MobiDB-lite"/>
    </source>
</evidence>
<protein>
    <submittedName>
        <fullName evidence="2">Uncharacterized protein</fullName>
    </submittedName>
</protein>
<dbReference type="Proteomes" id="UP000595703">
    <property type="component" value="Chromosome"/>
</dbReference>
<reference evidence="2 3" key="1">
    <citation type="journal article" date="2010" name="J. Bacteriol.">
        <title>Biochemical characterization of a novel indole prenyltransferase from Streptomyces sp. SN-593.</title>
        <authorList>
            <person name="Takahashi S."/>
            <person name="Takagi H."/>
            <person name="Toyoda A."/>
            <person name="Uramoto M."/>
            <person name="Nogawa T."/>
            <person name="Ueki M."/>
            <person name="Sakaki Y."/>
            <person name="Osada H."/>
        </authorList>
    </citation>
    <scope>NUCLEOTIDE SEQUENCE [LARGE SCALE GENOMIC DNA]</scope>
    <source>
        <strain evidence="2 3">SN-593</strain>
    </source>
</reference>
<feature type="region of interest" description="Disordered" evidence="1">
    <location>
        <begin position="95"/>
        <end position="132"/>
    </location>
</feature>
<gene>
    <name evidence="2" type="ORF">RVR_1805</name>
</gene>
<reference evidence="2 3" key="4">
    <citation type="journal article" date="2020" name="Sci. Rep.">
        <title>beta-carboline chemical signals induce reveromycin production through a LuxR family regulator in Streptomyces sp. SN-593.</title>
        <authorList>
            <person name="Panthee S."/>
            <person name="Kito N."/>
            <person name="Hayashi T."/>
            <person name="Shimizu T."/>
            <person name="Ishikawa J."/>
            <person name="Hamamoto H."/>
            <person name="Osada H."/>
            <person name="Takahashi S."/>
        </authorList>
    </citation>
    <scope>NUCLEOTIDE SEQUENCE [LARGE SCALE GENOMIC DNA]</scope>
    <source>
        <strain evidence="2 3">SN-593</strain>
    </source>
</reference>
<reference evidence="2 3" key="3">
    <citation type="journal article" date="2011" name="Nat. Chem. Biol.">
        <title>Reveromycin A biosynthesis uses RevG and RevJ for stereospecific spiroacetal formation.</title>
        <authorList>
            <person name="Takahashi S."/>
            <person name="Toyoda A."/>
            <person name="Sekiyama Y."/>
            <person name="Takagi H."/>
            <person name="Nogawa T."/>
            <person name="Uramoto M."/>
            <person name="Suzuki R."/>
            <person name="Koshino H."/>
            <person name="Kumano T."/>
            <person name="Panthee S."/>
            <person name="Dairi T."/>
            <person name="Ishikawa J."/>
            <person name="Ikeda H."/>
            <person name="Sakaki Y."/>
            <person name="Osada H."/>
        </authorList>
    </citation>
    <scope>NUCLEOTIDE SEQUENCE [LARGE SCALE GENOMIC DNA]</scope>
    <source>
        <strain evidence="2 3">SN-593</strain>
    </source>
</reference>
<feature type="compositionally biased region" description="Low complexity" evidence="1">
    <location>
        <begin position="95"/>
        <end position="109"/>
    </location>
</feature>
<proteinExistence type="predicted"/>
<evidence type="ECO:0000313" key="2">
    <source>
        <dbReference type="EMBL" id="BBA96485.1"/>
    </source>
</evidence>
<evidence type="ECO:0000313" key="3">
    <source>
        <dbReference type="Proteomes" id="UP000595703"/>
    </source>
</evidence>
<reference evidence="2 3" key="2">
    <citation type="journal article" date="2011" name="J. Antibiot.">
        <title>Furaquinocins I and J: novel polyketide isoprenoid hybrid compounds from Streptomyces reveromyceticus SN-593.</title>
        <authorList>
            <person name="Panthee S."/>
            <person name="Takahashi S."/>
            <person name="Takagi H."/>
            <person name="Nogawa T."/>
            <person name="Oowada E."/>
            <person name="Uramoto M."/>
            <person name="Osada H."/>
        </authorList>
    </citation>
    <scope>NUCLEOTIDE SEQUENCE [LARGE SCALE GENOMIC DNA]</scope>
    <source>
        <strain evidence="2 3">SN-593</strain>
    </source>
</reference>
<organism evidence="2 3">
    <name type="scientific">Actinacidiphila reveromycinica</name>
    <dbReference type="NCBI Taxonomy" id="659352"/>
    <lineage>
        <taxon>Bacteria</taxon>
        <taxon>Bacillati</taxon>
        <taxon>Actinomycetota</taxon>
        <taxon>Actinomycetes</taxon>
        <taxon>Kitasatosporales</taxon>
        <taxon>Streptomycetaceae</taxon>
        <taxon>Actinacidiphila</taxon>
    </lineage>
</organism>
<dbReference type="EMBL" id="AP018365">
    <property type="protein sequence ID" value="BBA96485.1"/>
    <property type="molecule type" value="Genomic_DNA"/>
</dbReference>